<comment type="similarity">
    <text evidence="3 15">Belongs to the glycosyl hydrolase 17 family.</text>
</comment>
<dbReference type="Pfam" id="PF07983">
    <property type="entry name" value="X8"/>
    <property type="match status" value="1"/>
</dbReference>
<organism evidence="19 20">
    <name type="scientific">Trapa incisa</name>
    <dbReference type="NCBI Taxonomy" id="236973"/>
    <lineage>
        <taxon>Eukaryota</taxon>
        <taxon>Viridiplantae</taxon>
        <taxon>Streptophyta</taxon>
        <taxon>Embryophyta</taxon>
        <taxon>Tracheophyta</taxon>
        <taxon>Spermatophyta</taxon>
        <taxon>Magnoliopsida</taxon>
        <taxon>eudicotyledons</taxon>
        <taxon>Gunneridae</taxon>
        <taxon>Pentapetalae</taxon>
        <taxon>rosids</taxon>
        <taxon>malvids</taxon>
        <taxon>Myrtales</taxon>
        <taxon>Lythraceae</taxon>
        <taxon>Trapa</taxon>
    </lineage>
</organism>
<evidence type="ECO:0000256" key="15">
    <source>
        <dbReference type="RuleBase" id="RU004335"/>
    </source>
</evidence>
<dbReference type="Proteomes" id="UP001345219">
    <property type="component" value="Chromosome 14"/>
</dbReference>
<dbReference type="EMBL" id="JAXIOK010000002">
    <property type="protein sequence ID" value="KAK4777988.1"/>
    <property type="molecule type" value="Genomic_DNA"/>
</dbReference>
<evidence type="ECO:0000256" key="3">
    <source>
        <dbReference type="ARBA" id="ARBA00008773"/>
    </source>
</evidence>
<protein>
    <recommendedName>
        <fullName evidence="4">glucan endo-1,3-beta-D-glucosidase</fullName>
        <ecNumber evidence="4">3.2.1.39</ecNumber>
    </recommendedName>
</protein>
<dbReference type="Gene3D" id="3.20.20.80">
    <property type="entry name" value="Glycosidases"/>
    <property type="match status" value="1"/>
</dbReference>
<evidence type="ECO:0000256" key="7">
    <source>
        <dbReference type="ARBA" id="ARBA00022729"/>
    </source>
</evidence>
<evidence type="ECO:0000256" key="6">
    <source>
        <dbReference type="ARBA" id="ARBA00022622"/>
    </source>
</evidence>
<dbReference type="AlphaFoldDB" id="A0AAN7KX38"/>
<comment type="caution">
    <text evidence="19">The sequence shown here is derived from an EMBL/GenBank/DDBJ whole genome shotgun (WGS) entry which is preliminary data.</text>
</comment>
<evidence type="ECO:0000256" key="9">
    <source>
        <dbReference type="ARBA" id="ARBA00022821"/>
    </source>
</evidence>
<dbReference type="EC" id="3.2.1.39" evidence="4"/>
<feature type="domain" description="X8" evidence="18">
    <location>
        <begin position="377"/>
        <end position="461"/>
    </location>
</feature>
<keyword evidence="13" id="KW-0449">Lipoprotein</keyword>
<keyword evidence="20" id="KW-1185">Reference proteome</keyword>
<dbReference type="InterPro" id="IPR012946">
    <property type="entry name" value="X8"/>
</dbReference>
<gene>
    <name evidence="19" type="ORF">SAY87_018175</name>
</gene>
<proteinExistence type="inferred from homology"/>
<dbReference type="SMART" id="SM00768">
    <property type="entry name" value="X8"/>
    <property type="match status" value="1"/>
</dbReference>
<dbReference type="FunFam" id="1.20.58.1040:FF:000002">
    <property type="entry name" value="Glucan endo-1,3-beta-glucosidase 8"/>
    <property type="match status" value="1"/>
</dbReference>
<evidence type="ECO:0000313" key="19">
    <source>
        <dbReference type="EMBL" id="KAK4777988.1"/>
    </source>
</evidence>
<evidence type="ECO:0000256" key="8">
    <source>
        <dbReference type="ARBA" id="ARBA00022801"/>
    </source>
</evidence>
<reference evidence="19 20" key="1">
    <citation type="journal article" date="2023" name="Hortic Res">
        <title>Pangenome of water caltrop reveals structural variations and asymmetric subgenome divergence after allopolyploidization.</title>
        <authorList>
            <person name="Zhang X."/>
            <person name="Chen Y."/>
            <person name="Wang L."/>
            <person name="Yuan Y."/>
            <person name="Fang M."/>
            <person name="Shi L."/>
            <person name="Lu R."/>
            <person name="Comes H.P."/>
            <person name="Ma Y."/>
            <person name="Chen Y."/>
            <person name="Huang G."/>
            <person name="Zhou Y."/>
            <person name="Zheng Z."/>
            <person name="Qiu Y."/>
        </authorList>
    </citation>
    <scope>NUCLEOTIDE SEQUENCE [LARGE SCALE GENOMIC DNA]</scope>
    <source>
        <tissue evidence="19">Roots</tissue>
    </source>
</reference>
<feature type="chain" id="PRO_5042939065" description="glucan endo-1,3-beta-D-glucosidase" evidence="17">
    <location>
        <begin position="26"/>
        <end position="495"/>
    </location>
</feature>
<name>A0AAN7KX38_9MYRT</name>
<evidence type="ECO:0000256" key="10">
    <source>
        <dbReference type="ARBA" id="ARBA00023136"/>
    </source>
</evidence>
<dbReference type="GO" id="GO:0005975">
    <property type="term" value="P:carbohydrate metabolic process"/>
    <property type="evidence" value="ECO:0007669"/>
    <property type="project" value="InterPro"/>
</dbReference>
<keyword evidence="9" id="KW-0611">Plant defense</keyword>
<dbReference type="GO" id="GO:0042973">
    <property type="term" value="F:glucan endo-1,3-beta-D-glucosidase activity"/>
    <property type="evidence" value="ECO:0007669"/>
    <property type="project" value="UniProtKB-EC"/>
</dbReference>
<evidence type="ECO:0000256" key="2">
    <source>
        <dbReference type="ARBA" id="ARBA00004609"/>
    </source>
</evidence>
<sequence length="495" mass="54847">MAGKTTASSLPCRLLLLLFPAAILALSSTEVSAIGVNWGTMATHQLPPEKVVRMLKENNFTKLKLFEADERILEALLGTDIEVMLAIPNYMLKKMSEDLSQAASWVEANVTRYKYWGGVNIKYIAVGNEPFLQTYNGTYIRQTLPALRNIYEALRKADLESEIKPTVPFNADVYDSPESSPVPSSGDFRAEVRDDAIEIIHFLYRIGSPFTVNIYPFLSLYGGGGHFPEEFAFFEGLADPLRDGDHLYTNVFDANLDTLVSALTRAGYPDMEILVGEVGWPTDGDVNANLRNARRFNQGLIRHVMSGLGTPARKGNIDVYMFSLLDEDAKSVLPGTFERHWGMFEFDGKPKYELDLSGSGEAKWLVPVEGVPYLAKKWCVLNPEANELLDLLPDTIDYACSLSDCTSLGYGSSCNHLTVQGNASYAFNMYYQMNDQKEWACDFNGLAVTTDRDPSDDSCQFPVMISSAAGAGFRWIYDGLVLLGAFSVGLLMMPS</sequence>
<comment type="subcellular location">
    <subcellularLocation>
        <location evidence="2">Cell membrane</location>
        <topology evidence="2">Lipid-anchor</topology>
        <topology evidence="2">GPI-anchor</topology>
    </subcellularLocation>
</comment>
<dbReference type="InterPro" id="IPR044965">
    <property type="entry name" value="Glyco_hydro_17_plant"/>
</dbReference>
<keyword evidence="11" id="KW-1015">Disulfide bond</keyword>
<keyword evidence="6" id="KW-0336">GPI-anchor</keyword>
<dbReference type="SUPFAM" id="SSF51445">
    <property type="entry name" value="(Trans)glycosidases"/>
    <property type="match status" value="1"/>
</dbReference>
<keyword evidence="8 16" id="KW-0378">Hydrolase</keyword>
<accession>A0AAN7KX38</accession>
<evidence type="ECO:0000256" key="17">
    <source>
        <dbReference type="SAM" id="SignalP"/>
    </source>
</evidence>
<evidence type="ECO:0000256" key="11">
    <source>
        <dbReference type="ARBA" id="ARBA00023157"/>
    </source>
</evidence>
<keyword evidence="5" id="KW-1003">Cell membrane</keyword>
<evidence type="ECO:0000256" key="1">
    <source>
        <dbReference type="ARBA" id="ARBA00000382"/>
    </source>
</evidence>
<dbReference type="PANTHER" id="PTHR32227">
    <property type="entry name" value="GLUCAN ENDO-1,3-BETA-GLUCOSIDASE BG1-RELATED-RELATED"/>
    <property type="match status" value="1"/>
</dbReference>
<evidence type="ECO:0000256" key="12">
    <source>
        <dbReference type="ARBA" id="ARBA00023180"/>
    </source>
</evidence>
<evidence type="ECO:0000256" key="16">
    <source>
        <dbReference type="RuleBase" id="RU004336"/>
    </source>
</evidence>
<keyword evidence="7 17" id="KW-0732">Signal</keyword>
<keyword evidence="14 16" id="KW-0326">Glycosidase</keyword>
<evidence type="ECO:0000256" key="4">
    <source>
        <dbReference type="ARBA" id="ARBA00012780"/>
    </source>
</evidence>
<feature type="signal peptide" evidence="17">
    <location>
        <begin position="1"/>
        <end position="25"/>
    </location>
</feature>
<dbReference type="GO" id="GO:0006952">
    <property type="term" value="P:defense response"/>
    <property type="evidence" value="ECO:0007669"/>
    <property type="project" value="UniProtKB-KW"/>
</dbReference>
<dbReference type="GO" id="GO:0098552">
    <property type="term" value="C:side of membrane"/>
    <property type="evidence" value="ECO:0007669"/>
    <property type="project" value="UniProtKB-KW"/>
</dbReference>
<evidence type="ECO:0000256" key="14">
    <source>
        <dbReference type="ARBA" id="ARBA00023295"/>
    </source>
</evidence>
<dbReference type="GO" id="GO:0005886">
    <property type="term" value="C:plasma membrane"/>
    <property type="evidence" value="ECO:0007669"/>
    <property type="project" value="UniProtKB-SubCell"/>
</dbReference>
<dbReference type="Gene3D" id="1.20.58.1040">
    <property type="match status" value="1"/>
</dbReference>
<dbReference type="InterPro" id="IPR000490">
    <property type="entry name" value="Glyco_hydro_17"/>
</dbReference>
<keyword evidence="12" id="KW-0325">Glycoprotein</keyword>
<dbReference type="InterPro" id="IPR017853">
    <property type="entry name" value="GH"/>
</dbReference>
<keyword evidence="10" id="KW-0472">Membrane</keyword>
<evidence type="ECO:0000256" key="13">
    <source>
        <dbReference type="ARBA" id="ARBA00023288"/>
    </source>
</evidence>
<evidence type="ECO:0000313" key="20">
    <source>
        <dbReference type="Proteomes" id="UP001345219"/>
    </source>
</evidence>
<evidence type="ECO:0000259" key="18">
    <source>
        <dbReference type="SMART" id="SM00768"/>
    </source>
</evidence>
<dbReference type="Pfam" id="PF00332">
    <property type="entry name" value="Glyco_hydro_17"/>
    <property type="match status" value="1"/>
</dbReference>
<dbReference type="FunFam" id="3.20.20.80:FF:000008">
    <property type="entry name" value="Glucan endo-1,3-beta-glucosidase 5"/>
    <property type="match status" value="1"/>
</dbReference>
<dbReference type="PROSITE" id="PS00587">
    <property type="entry name" value="GLYCOSYL_HYDROL_F17"/>
    <property type="match status" value="1"/>
</dbReference>
<evidence type="ECO:0000256" key="5">
    <source>
        <dbReference type="ARBA" id="ARBA00022475"/>
    </source>
</evidence>
<comment type="catalytic activity">
    <reaction evidence="1">
        <text>Hydrolysis of (1-&gt;3)-beta-D-glucosidic linkages in (1-&gt;3)-beta-D-glucans.</text>
        <dbReference type="EC" id="3.2.1.39"/>
    </reaction>
</comment>